<feature type="compositionally biased region" description="Low complexity" evidence="1">
    <location>
        <begin position="28"/>
        <end position="63"/>
    </location>
</feature>
<comment type="caution">
    <text evidence="2">The sequence shown here is derived from an EMBL/GenBank/DDBJ whole genome shotgun (WGS) entry which is preliminary data.</text>
</comment>
<feature type="region of interest" description="Disordered" evidence="1">
    <location>
        <begin position="354"/>
        <end position="380"/>
    </location>
</feature>
<feature type="region of interest" description="Disordered" evidence="1">
    <location>
        <begin position="730"/>
        <end position="783"/>
    </location>
</feature>
<dbReference type="EMBL" id="CAMXCT030003557">
    <property type="protein sequence ID" value="CAL4792376.1"/>
    <property type="molecule type" value="Genomic_DNA"/>
</dbReference>
<feature type="compositionally biased region" description="Polar residues" evidence="1">
    <location>
        <begin position="527"/>
        <end position="536"/>
    </location>
</feature>
<reference evidence="3" key="2">
    <citation type="submission" date="2024-04" db="EMBL/GenBank/DDBJ databases">
        <authorList>
            <person name="Chen Y."/>
            <person name="Shah S."/>
            <person name="Dougan E. K."/>
            <person name="Thang M."/>
            <person name="Chan C."/>
        </authorList>
    </citation>
    <scope>NUCLEOTIDE SEQUENCE [LARGE SCALE GENOMIC DNA]</scope>
</reference>
<keyword evidence="4" id="KW-1185">Reference proteome</keyword>
<feature type="region of interest" description="Disordered" evidence="1">
    <location>
        <begin position="28"/>
        <end position="95"/>
    </location>
</feature>
<feature type="compositionally biased region" description="Basic and acidic residues" evidence="1">
    <location>
        <begin position="508"/>
        <end position="518"/>
    </location>
</feature>
<feature type="region of interest" description="Disordered" evidence="1">
    <location>
        <begin position="302"/>
        <end position="323"/>
    </location>
</feature>
<reference evidence="2" key="1">
    <citation type="submission" date="2022-10" db="EMBL/GenBank/DDBJ databases">
        <authorList>
            <person name="Chen Y."/>
            <person name="Dougan E. K."/>
            <person name="Chan C."/>
            <person name="Rhodes N."/>
            <person name="Thang M."/>
        </authorList>
    </citation>
    <scope>NUCLEOTIDE SEQUENCE</scope>
</reference>
<dbReference type="Proteomes" id="UP001152797">
    <property type="component" value="Unassembled WGS sequence"/>
</dbReference>
<accession>A0A9P1G9G1</accession>
<feature type="compositionally biased region" description="Basic and acidic residues" evidence="1">
    <location>
        <begin position="364"/>
        <end position="380"/>
    </location>
</feature>
<name>A0A9P1G9G1_9DINO</name>
<sequence>MYCSVCQQPWQNVIDQSYVHGSKQTVQTDQGQYQQSPWQQHQQQDWQAHWQSTSSRGRTPSPRQRQRPKSVKGNKTPKQNQPQQMQAPPMMMPAVPMGQIAPMPVMFPQQAMQYPMQGTMPPLPPPDAAWQPPANPNLAKMPAPVPAALHPMAMPFTPTMPAPPMPKMPATSMTSSSDTDAEVRGLMTMMRGRQSELPEDMQKKVQKVLTKFGQQSSTDLHAAVTALDTARQNYDEAVTARNQHHNMWKKFLSDAVQLWQTYAQQFMEQEKKLQEQVSTSKDALLSAKKDLENSKLAKLGTGDVQNITSDEETEDPDSTSAAQAATKITETMEGLASSLQSLHQEAEAMVAEEAHAAKRPRTTPKAEDAAMEDPKHGSHFGKERNFLNEWAAIEEARCLAFDIGTYNGIVIEEFNSRKRLKSPTSSVSPARGLGFAPDVDVLIGLEDELVMYKTVVPEISLCKGLMPWRTGLQRGGSFSHQPPDDVDFEWTRQNPLPMKCPASSTSDRTGHIDQDRPSGDLSLPHASGTQRPTETPSWQQELLTLLEQEGQIDLGEDDFVVYASSFFIDHLRLQFHNEPRVLRFDADYQDWDSTTRFIWEDLADPNLPLEIVIVKPDPPRFPFPGTSATVIVHQNLRPERAACLITTVRIQDPETIFQHTAHSVERRLMPARVLQLAGVEQLCQQREAQGFGPCTLHIGHQVLPMDQDIDIHHGLGLHIRIPSTLSQEEAEQNLVRRLQQQRRNREGDHWDPALGDDEPEAGHPPRSRPRHAAPDNEPPEDAISFMGRRPVMQNALRLEASSSTSSSSSTISSVSSSAVSSTDWRSTVIHTLDGRSISARLPWNDYDQIVVQAAIALSLEKTAVLRVQAVLQRPIDYVQVDLHCLILQRSHEFRPSPTERLTLVDLEIHVDNDVQPTPFSRRARWLPYVTTRQTLLRVLRLETLCAQPQACHLWRNNILIEEHAATPMHIADGDYIKVFVGELAEQDTCLSDIDLEQSDTDSARSISEEEETHSLFQRNAVQVQRACQTVLRQFEPWTLRTAPEHIVAGSFSRALRPPQTPEPRIQIQSGFHRGDGQRLLNTFEQESFVECTEEGPVAYIDTWYVHHQRQPHCRRARPFRLQGDVATWKDEILELWSDTIDPDLATTVHVVRPTPPCAMTECVMAHLILEQSERPQFTVGLITVYVSDGRRDSTEHAAYSLPDMMTAQMVLRFADMQLTCQTRLCSVSIGGIPFAHHDWEEVPRATGLTISI</sequence>
<feature type="region of interest" description="Disordered" evidence="1">
    <location>
        <begin position="497"/>
        <end position="536"/>
    </location>
</feature>
<gene>
    <name evidence="2" type="ORF">C1SCF055_LOCUS30819</name>
</gene>
<dbReference type="EMBL" id="CAMXCT020003557">
    <property type="protein sequence ID" value="CAL1158439.1"/>
    <property type="molecule type" value="Genomic_DNA"/>
</dbReference>
<evidence type="ECO:0000313" key="2">
    <source>
        <dbReference type="EMBL" id="CAI4005064.1"/>
    </source>
</evidence>
<dbReference type="AlphaFoldDB" id="A0A9P1G9G1"/>
<feature type="compositionally biased region" description="Low complexity" evidence="1">
    <location>
        <begin position="79"/>
        <end position="95"/>
    </location>
</feature>
<dbReference type="EMBL" id="CAMXCT010003557">
    <property type="protein sequence ID" value="CAI4005064.1"/>
    <property type="molecule type" value="Genomic_DNA"/>
</dbReference>
<proteinExistence type="predicted"/>
<evidence type="ECO:0000256" key="1">
    <source>
        <dbReference type="SAM" id="MobiDB-lite"/>
    </source>
</evidence>
<evidence type="ECO:0000313" key="3">
    <source>
        <dbReference type="EMBL" id="CAL1158439.1"/>
    </source>
</evidence>
<evidence type="ECO:0000313" key="4">
    <source>
        <dbReference type="Proteomes" id="UP001152797"/>
    </source>
</evidence>
<organism evidence="2">
    <name type="scientific">Cladocopium goreaui</name>
    <dbReference type="NCBI Taxonomy" id="2562237"/>
    <lineage>
        <taxon>Eukaryota</taxon>
        <taxon>Sar</taxon>
        <taxon>Alveolata</taxon>
        <taxon>Dinophyceae</taxon>
        <taxon>Suessiales</taxon>
        <taxon>Symbiodiniaceae</taxon>
        <taxon>Cladocopium</taxon>
    </lineage>
</organism>
<protein>
    <submittedName>
        <fullName evidence="2">Uncharacterized protein</fullName>
    </submittedName>
</protein>